<dbReference type="SUPFAM" id="SSF52374">
    <property type="entry name" value="Nucleotidylyl transferase"/>
    <property type="match status" value="1"/>
</dbReference>
<evidence type="ECO:0000256" key="7">
    <source>
        <dbReference type="ARBA" id="ARBA00022723"/>
    </source>
</evidence>
<evidence type="ECO:0000256" key="9">
    <source>
        <dbReference type="ARBA" id="ARBA00022833"/>
    </source>
</evidence>
<dbReference type="Gene3D" id="3.40.50.620">
    <property type="entry name" value="HUPs"/>
    <property type="match status" value="2"/>
</dbReference>
<evidence type="ECO:0000256" key="10">
    <source>
        <dbReference type="ARBA" id="ARBA00022840"/>
    </source>
</evidence>
<evidence type="ECO:0000256" key="12">
    <source>
        <dbReference type="ARBA" id="ARBA00023146"/>
    </source>
</evidence>
<accession>A0A9D1IAY9</accession>
<evidence type="ECO:0000313" key="18">
    <source>
        <dbReference type="EMBL" id="HIU33720.1"/>
    </source>
</evidence>
<protein>
    <recommendedName>
        <fullName evidence="15">Isoleucine--tRNA ligase</fullName>
        <ecNumber evidence="15">6.1.1.5</ecNumber>
    </recommendedName>
    <alternativeName>
        <fullName evidence="15">Isoleucyl-tRNA synthetase</fullName>
        <shortName evidence="15">IleRS</shortName>
    </alternativeName>
</protein>
<feature type="domain" description="Methionyl/Valyl/Leucyl/Isoleucyl-tRNA synthetase anticodon-binding" evidence="17">
    <location>
        <begin position="680"/>
        <end position="831"/>
    </location>
</feature>
<comment type="catalytic activity">
    <reaction evidence="14 15">
        <text>tRNA(Ile) + L-isoleucine + ATP = L-isoleucyl-tRNA(Ile) + AMP + diphosphate</text>
        <dbReference type="Rhea" id="RHEA:11060"/>
        <dbReference type="Rhea" id="RHEA-COMP:9666"/>
        <dbReference type="Rhea" id="RHEA-COMP:9695"/>
        <dbReference type="ChEBI" id="CHEBI:30616"/>
        <dbReference type="ChEBI" id="CHEBI:33019"/>
        <dbReference type="ChEBI" id="CHEBI:58045"/>
        <dbReference type="ChEBI" id="CHEBI:78442"/>
        <dbReference type="ChEBI" id="CHEBI:78528"/>
        <dbReference type="ChEBI" id="CHEBI:456215"/>
        <dbReference type="EC" id="6.1.1.5"/>
    </reaction>
</comment>
<keyword evidence="10 15" id="KW-0067">ATP-binding</keyword>
<dbReference type="PRINTS" id="PR00984">
    <property type="entry name" value="TRNASYNTHILE"/>
</dbReference>
<dbReference type="EC" id="6.1.1.5" evidence="15"/>
<evidence type="ECO:0000313" key="19">
    <source>
        <dbReference type="Proteomes" id="UP000824072"/>
    </source>
</evidence>
<dbReference type="AlphaFoldDB" id="A0A9D1IAY9"/>
<dbReference type="EMBL" id="DVMU01000088">
    <property type="protein sequence ID" value="HIU33720.1"/>
    <property type="molecule type" value="Genomic_DNA"/>
</dbReference>
<dbReference type="InterPro" id="IPR001412">
    <property type="entry name" value="aa-tRNA-synth_I_CS"/>
</dbReference>
<dbReference type="PROSITE" id="PS00178">
    <property type="entry name" value="AA_TRNA_LIGASE_I"/>
    <property type="match status" value="1"/>
</dbReference>
<dbReference type="InterPro" id="IPR013155">
    <property type="entry name" value="M/V/L/I-tRNA-synth_anticd-bd"/>
</dbReference>
<evidence type="ECO:0000256" key="4">
    <source>
        <dbReference type="ARBA" id="ARBA00011245"/>
    </source>
</evidence>
<dbReference type="InterPro" id="IPR014729">
    <property type="entry name" value="Rossmann-like_a/b/a_fold"/>
</dbReference>
<dbReference type="FunFam" id="3.40.50.620:FF:000075">
    <property type="entry name" value="Isoleucine--tRNA ligase"/>
    <property type="match status" value="1"/>
</dbReference>
<name>A0A9D1IAY9_9FIRM</name>
<comment type="similarity">
    <text evidence="3 15">Belongs to the class-I aminoacyl-tRNA synthetase family. IleS type 2 subfamily.</text>
</comment>
<reference evidence="18" key="2">
    <citation type="journal article" date="2021" name="PeerJ">
        <title>Extensive microbial diversity within the chicken gut microbiome revealed by metagenomics and culture.</title>
        <authorList>
            <person name="Gilroy R."/>
            <person name="Ravi A."/>
            <person name="Getino M."/>
            <person name="Pursley I."/>
            <person name="Horton D.L."/>
            <person name="Alikhan N.F."/>
            <person name="Baker D."/>
            <person name="Gharbi K."/>
            <person name="Hall N."/>
            <person name="Watson M."/>
            <person name="Adriaenssens E.M."/>
            <person name="Foster-Nyarko E."/>
            <person name="Jarju S."/>
            <person name="Secka A."/>
            <person name="Antonio M."/>
            <person name="Oren A."/>
            <person name="Chaudhuri R.R."/>
            <person name="La Ragione R."/>
            <person name="Hildebrand F."/>
            <person name="Pallen M.J."/>
        </authorList>
    </citation>
    <scope>NUCLEOTIDE SEQUENCE</scope>
    <source>
        <strain evidence="18">ChiHcec3-11533</strain>
    </source>
</reference>
<comment type="subunit">
    <text evidence="4 15">Monomer.</text>
</comment>
<dbReference type="GO" id="GO:0008270">
    <property type="term" value="F:zinc ion binding"/>
    <property type="evidence" value="ECO:0007669"/>
    <property type="project" value="UniProtKB-UniRule"/>
</dbReference>
<sequence length="1041" mass="118830">MFEKVSPNLDFLARENEVIAFWNKNDIFKKSVQLREGHEHFTFYDGPPTANGKPHIGHIETRAIKDLIPRFQTMKGKQVLRKAGWDTHGLPVELEVEKLLGLDGKEQIEEYGIEPFIQECKKSVWKYKGEWEKMSERVGFWADMENPYITYDNNYIESVWWSLKQIADKGLLYKGHKVVPYCPRCGTALSSHEVSQGYKSVTEKSAFVRFRVKGEENTWLYAWTTTPWTLPSNVALCVNPDETYAKFTFEGRMIIMAKALIEAVLGEGAQVENLVEMPGRDLVGMEYEPLFAFQKGLVDKPAWRVVADSYVTMTDGTGIVHQAPAFGEDDARVGRENDLPFLQLVDTRGCMAKETPWAGVFVKDADPLILRDLEQAGLLVKAAEFTHDYPFCWRCDTPLIYYARSTWFIRMTALRDNLLKSNRSINWLPENIKEGRMGNFLENVIDWGLSRERYWGTPLPVWVCKCGHTHVIGSRKELEELGHNVPPDLELHRPYIDQVTMTCPECGGEMHRTPEVIDCWYDSGSMPFAQWHYPFENKELFEKNFPANFISEAIDQTRGWFYTLIAISTLLFDRAPFENCVVLGHVQDKDGIKMSKHKGNVIDPWEVLNRQGADAVRWYFYASASPWLPKRFSHELVSDMQRKFIGTLWNTYAFFALYASIDDYKPAEQKARPEDFSLMDRWVLSKLNTLIQFVDEGLSEYKITETARAISAFVDELSNWYVRCSRERFWGKGMEGDKLAAFETLYTVLTTLCGLCAPYIPFLAETMYQNLVVGNLPGAKESVHLTDFPVADLSKVDAELEADMELVIQAVQLGRACRNGANMKVRQPAKALYVKGCELPEALKDLIADELNVKNVEFVTDARAFTTYKIKPQMRTLGPRYGKLLGKIGQALLAMDGNDVVDTFDRGEKLVFEVEGTKIELDRDDTLIEPMQKPGFVAESDREMTVVLDTNLTEELIEEGFVREVISKIQTMRKEAGFEVTDRIAVAYRTSDKLAAILRRGAEEIQKSVLAEELCEGDLLEGAYVKEWNINGETATISVAR</sequence>
<keyword evidence="9 15" id="KW-0862">Zinc</keyword>
<evidence type="ECO:0000256" key="8">
    <source>
        <dbReference type="ARBA" id="ARBA00022741"/>
    </source>
</evidence>
<dbReference type="InterPro" id="IPR033709">
    <property type="entry name" value="Anticodon_Ile_ABEc"/>
</dbReference>
<reference evidence="18" key="1">
    <citation type="submission" date="2020-10" db="EMBL/GenBank/DDBJ databases">
        <authorList>
            <person name="Gilroy R."/>
        </authorList>
    </citation>
    <scope>NUCLEOTIDE SEQUENCE</scope>
    <source>
        <strain evidence="18">ChiHcec3-11533</strain>
    </source>
</reference>
<evidence type="ECO:0000256" key="3">
    <source>
        <dbReference type="ARBA" id="ARBA00007078"/>
    </source>
</evidence>
<keyword evidence="7 15" id="KW-0479">Metal-binding</keyword>
<comment type="domain">
    <text evidence="15">IleRS has two distinct active sites: one for aminoacylation and one for editing. The misactivated valine is translocated from the active site to the editing site, which sterically excludes the correctly activated isoleucine. The single editing site contains two valyl binding pockets, one specific for each substrate (Val-AMP or Val-tRNA(Ile)).</text>
</comment>
<evidence type="ECO:0000256" key="11">
    <source>
        <dbReference type="ARBA" id="ARBA00022917"/>
    </source>
</evidence>
<organism evidence="18 19">
    <name type="scientific">Candidatus Pullichristensenella excrementigallinarum</name>
    <dbReference type="NCBI Taxonomy" id="2840907"/>
    <lineage>
        <taxon>Bacteria</taxon>
        <taxon>Bacillati</taxon>
        <taxon>Bacillota</taxon>
        <taxon>Clostridia</taxon>
        <taxon>Candidatus Pullichristensenella</taxon>
    </lineage>
</organism>
<keyword evidence="6 15" id="KW-0436">Ligase</keyword>
<dbReference type="GO" id="GO:0005737">
    <property type="term" value="C:cytoplasm"/>
    <property type="evidence" value="ECO:0007669"/>
    <property type="project" value="UniProtKB-SubCell"/>
</dbReference>
<dbReference type="InterPro" id="IPR023586">
    <property type="entry name" value="Ile-tRNA-ligase_type2"/>
</dbReference>
<keyword evidence="11 15" id="KW-0648">Protein biosynthesis</keyword>
<dbReference type="GO" id="GO:0002161">
    <property type="term" value="F:aminoacyl-tRNA deacylase activity"/>
    <property type="evidence" value="ECO:0007669"/>
    <property type="project" value="InterPro"/>
</dbReference>
<dbReference type="NCBIfam" id="TIGR00392">
    <property type="entry name" value="ileS"/>
    <property type="match status" value="1"/>
</dbReference>
<dbReference type="InterPro" id="IPR009008">
    <property type="entry name" value="Val/Leu/Ile-tRNA-synth_edit"/>
</dbReference>
<evidence type="ECO:0000256" key="13">
    <source>
        <dbReference type="ARBA" id="ARBA00025217"/>
    </source>
</evidence>
<keyword evidence="12 15" id="KW-0030">Aminoacyl-tRNA synthetase</keyword>
<evidence type="ECO:0000256" key="2">
    <source>
        <dbReference type="ARBA" id="ARBA00004496"/>
    </source>
</evidence>
<feature type="short sequence motif" description="'KMSKS' region" evidence="15">
    <location>
        <begin position="593"/>
        <end position="597"/>
    </location>
</feature>
<proteinExistence type="inferred from homology"/>
<dbReference type="Pfam" id="PF19302">
    <property type="entry name" value="DUF5915"/>
    <property type="match status" value="1"/>
</dbReference>
<dbReference type="Gene3D" id="1.10.730.10">
    <property type="entry name" value="Isoleucyl-tRNA Synthetase, Domain 1"/>
    <property type="match status" value="1"/>
</dbReference>
<evidence type="ECO:0000256" key="6">
    <source>
        <dbReference type="ARBA" id="ARBA00022598"/>
    </source>
</evidence>
<dbReference type="Pfam" id="PF08264">
    <property type="entry name" value="Anticodon_1"/>
    <property type="match status" value="1"/>
</dbReference>
<dbReference type="CDD" id="cd00818">
    <property type="entry name" value="IleRS_core"/>
    <property type="match status" value="1"/>
</dbReference>
<dbReference type="FunFam" id="3.40.50.620:FF:000063">
    <property type="entry name" value="Isoleucine--tRNA ligase"/>
    <property type="match status" value="1"/>
</dbReference>
<dbReference type="CDD" id="cd07961">
    <property type="entry name" value="Anticodon_Ia_Ile_ABEc"/>
    <property type="match status" value="1"/>
</dbReference>
<dbReference type="GO" id="GO:0004822">
    <property type="term" value="F:isoleucine-tRNA ligase activity"/>
    <property type="evidence" value="ECO:0007669"/>
    <property type="project" value="UniProtKB-UniRule"/>
</dbReference>
<dbReference type="SUPFAM" id="SSF50677">
    <property type="entry name" value="ValRS/IleRS/LeuRS editing domain"/>
    <property type="match status" value="1"/>
</dbReference>
<evidence type="ECO:0000259" key="16">
    <source>
        <dbReference type="Pfam" id="PF00133"/>
    </source>
</evidence>
<dbReference type="GO" id="GO:0000049">
    <property type="term" value="F:tRNA binding"/>
    <property type="evidence" value="ECO:0007669"/>
    <property type="project" value="InterPro"/>
</dbReference>
<feature type="short sequence motif" description="'HIGH' region" evidence="15">
    <location>
        <begin position="48"/>
        <end position="58"/>
    </location>
</feature>
<evidence type="ECO:0000256" key="1">
    <source>
        <dbReference type="ARBA" id="ARBA00001947"/>
    </source>
</evidence>
<comment type="caution">
    <text evidence="18">The sequence shown here is derived from an EMBL/GenBank/DDBJ whole genome shotgun (WGS) entry which is preliminary data.</text>
</comment>
<gene>
    <name evidence="15" type="primary">ileS</name>
    <name evidence="18" type="ORF">IAB02_04080</name>
</gene>
<dbReference type="InterPro" id="IPR002300">
    <property type="entry name" value="aa-tRNA-synth_Ia"/>
</dbReference>
<comment type="function">
    <text evidence="13 15">Catalyzes the attachment of isoleucine to tRNA(Ile). As IleRS can inadvertently accommodate and process structurally similar amino acids such as valine, to avoid such errors it has two additional distinct tRNA(Ile)-dependent editing activities. One activity is designated as 'pretransfer' editing and involves the hydrolysis of activated Val-AMP. The other activity is designated 'posttransfer' editing and involves deacylation of mischarged Val-tRNA(Ile).</text>
</comment>
<dbReference type="HAMAP" id="MF_02003">
    <property type="entry name" value="Ile_tRNA_synth_type2"/>
    <property type="match status" value="1"/>
</dbReference>
<dbReference type="GO" id="GO:0006428">
    <property type="term" value="P:isoleucyl-tRNA aminoacylation"/>
    <property type="evidence" value="ECO:0007669"/>
    <property type="project" value="UniProtKB-UniRule"/>
</dbReference>
<dbReference type="PANTHER" id="PTHR42780:SF1">
    <property type="entry name" value="ISOLEUCINE--TRNA LIGASE, CYTOPLASMIC"/>
    <property type="match status" value="1"/>
</dbReference>
<evidence type="ECO:0000256" key="5">
    <source>
        <dbReference type="ARBA" id="ARBA00022490"/>
    </source>
</evidence>
<feature type="domain" description="Aminoacyl-tRNA synthetase class Ia" evidence="16">
    <location>
        <begin position="18"/>
        <end position="623"/>
    </location>
</feature>
<evidence type="ECO:0000256" key="15">
    <source>
        <dbReference type="HAMAP-Rule" id="MF_02003"/>
    </source>
</evidence>
<dbReference type="Proteomes" id="UP000824072">
    <property type="component" value="Unassembled WGS sequence"/>
</dbReference>
<keyword evidence="8 15" id="KW-0547">Nucleotide-binding</keyword>
<dbReference type="GO" id="GO:0005524">
    <property type="term" value="F:ATP binding"/>
    <property type="evidence" value="ECO:0007669"/>
    <property type="project" value="UniProtKB-UniRule"/>
</dbReference>
<evidence type="ECO:0000259" key="17">
    <source>
        <dbReference type="Pfam" id="PF08264"/>
    </source>
</evidence>
<comment type="subcellular location">
    <subcellularLocation>
        <location evidence="2 15">Cytoplasm</location>
    </subcellularLocation>
</comment>
<keyword evidence="5 15" id="KW-0963">Cytoplasm</keyword>
<dbReference type="InterPro" id="IPR009080">
    <property type="entry name" value="tRNAsynth_Ia_anticodon-bd"/>
</dbReference>
<dbReference type="InterPro" id="IPR002301">
    <property type="entry name" value="Ile-tRNA-ligase"/>
</dbReference>
<evidence type="ECO:0000256" key="14">
    <source>
        <dbReference type="ARBA" id="ARBA00048359"/>
    </source>
</evidence>
<dbReference type="PANTHER" id="PTHR42780">
    <property type="entry name" value="SOLEUCYL-TRNA SYNTHETASE"/>
    <property type="match status" value="1"/>
</dbReference>
<comment type="cofactor">
    <cofactor evidence="1 15">
        <name>Zn(2+)</name>
        <dbReference type="ChEBI" id="CHEBI:29105"/>
    </cofactor>
</comment>
<dbReference type="SUPFAM" id="SSF47323">
    <property type="entry name" value="Anticodon-binding domain of a subclass of class I aminoacyl-tRNA synthetases"/>
    <property type="match status" value="1"/>
</dbReference>
<feature type="binding site" evidence="15">
    <location>
        <position position="596"/>
    </location>
    <ligand>
        <name>ATP</name>
        <dbReference type="ChEBI" id="CHEBI:30616"/>
    </ligand>
</feature>
<dbReference type="Pfam" id="PF00133">
    <property type="entry name" value="tRNA-synt_1"/>
    <property type="match status" value="1"/>
</dbReference>